<dbReference type="PANTHER" id="PTHR30069:SF53">
    <property type="entry name" value="COLICIN I RECEPTOR-RELATED"/>
    <property type="match status" value="1"/>
</dbReference>
<protein>
    <submittedName>
        <fullName evidence="15">TonB-dependent receptor</fullName>
    </submittedName>
</protein>
<name>A0ABM9NKV4_9GAMM</name>
<dbReference type="InterPro" id="IPR000531">
    <property type="entry name" value="Beta-barrel_TonB"/>
</dbReference>
<evidence type="ECO:0000256" key="2">
    <source>
        <dbReference type="ARBA" id="ARBA00022448"/>
    </source>
</evidence>
<keyword evidence="15" id="KW-0675">Receptor</keyword>
<evidence type="ECO:0000256" key="8">
    <source>
        <dbReference type="ARBA" id="ARBA00023136"/>
    </source>
</evidence>
<evidence type="ECO:0000256" key="11">
    <source>
        <dbReference type="RuleBase" id="RU003357"/>
    </source>
</evidence>
<evidence type="ECO:0000256" key="6">
    <source>
        <dbReference type="ARBA" id="ARBA00023065"/>
    </source>
</evidence>
<keyword evidence="8 10" id="KW-0472">Membrane</keyword>
<feature type="signal peptide" evidence="12">
    <location>
        <begin position="1"/>
        <end position="22"/>
    </location>
</feature>
<keyword evidence="6" id="KW-0406">Ion transport</keyword>
<organism evidence="15 16">
    <name type="scientific">Candidatus Methylocalor cossyra</name>
    <dbReference type="NCBI Taxonomy" id="3108543"/>
    <lineage>
        <taxon>Bacteria</taxon>
        <taxon>Pseudomonadati</taxon>
        <taxon>Pseudomonadota</taxon>
        <taxon>Gammaproteobacteria</taxon>
        <taxon>Methylococcales</taxon>
        <taxon>Methylococcaceae</taxon>
        <taxon>Candidatus Methylocalor</taxon>
    </lineage>
</organism>
<evidence type="ECO:0000259" key="13">
    <source>
        <dbReference type="Pfam" id="PF00593"/>
    </source>
</evidence>
<dbReference type="Gene3D" id="2.170.130.10">
    <property type="entry name" value="TonB-dependent receptor, plug domain"/>
    <property type="match status" value="1"/>
</dbReference>
<dbReference type="SUPFAM" id="SSF56935">
    <property type="entry name" value="Porins"/>
    <property type="match status" value="1"/>
</dbReference>
<reference evidence="15 16" key="1">
    <citation type="submission" date="2024-04" db="EMBL/GenBank/DDBJ databases">
        <authorList>
            <person name="Cremers G."/>
        </authorList>
    </citation>
    <scope>NUCLEOTIDE SEQUENCE [LARGE SCALE GENOMIC DNA]</scope>
    <source>
        <strain evidence="15">MeCH1-AG</strain>
    </source>
</reference>
<dbReference type="Gene3D" id="2.40.170.20">
    <property type="entry name" value="TonB-dependent receptor, beta-barrel domain"/>
    <property type="match status" value="1"/>
</dbReference>
<sequence>MNRHSSSPLLAALALFPLSLPADDGTVTELAPTVVTATRSATPAWQLGSSVTVLTQEDLARRQVVTVADALRVVPGLDVLQSGGLGKQTSVFLRGANSNHTLVLIDGIEVNDPSAPNNGFDFANLTVDNIERIEILRGGESSLYGSDAIGGVIQIFTKKGAGKPRYSLQGQGGTYDTFRVGGDLSGAHEGVDYSLSASRLESRGFSAADEVRGNSEPDGYRNTTVSTRLGVRALENLDFGWNLRYNDAKVFLDSDFPTPHDDPNYSGTTEELYTRGFGHLKLLDQVWEQTLGVAYSRTDRQIVNRYDPANPFSFRADYLGEKTKIDWQNILHLTETNTLTLGVEDEEDRLTSPTDPIGEKSYNTQGYYLLDQIGLGRRWFTTAAVRYDKNNRVGGKVTWRITQALVFDATGTKLKGSYGTGFKVPSLVNLFDRFTGNPQLLPETSRNWDVGIEQSFLADRIALGASYFHNDFNNLIQFNGRRVENVAQATAEGVESFLQVSPWDVLTLRGTYTYTHAVNNATSERLIRRPTHKGSLQLDYRFMEKADLNFTLLLVGDKDDIGGTRVPGYVLANLATSYQVNDHLRLFARVDNLFDKRYEEIYGYGTSRIAPYGGIALSF</sequence>
<dbReference type="Pfam" id="PF07715">
    <property type="entry name" value="Plug"/>
    <property type="match status" value="1"/>
</dbReference>
<comment type="subcellular location">
    <subcellularLocation>
        <location evidence="1 10">Cell outer membrane</location>
        <topology evidence="1 10">Multi-pass membrane protein</topology>
    </subcellularLocation>
</comment>
<evidence type="ECO:0000313" key="15">
    <source>
        <dbReference type="EMBL" id="CAL1241254.1"/>
    </source>
</evidence>
<evidence type="ECO:0000256" key="10">
    <source>
        <dbReference type="PROSITE-ProRule" id="PRU01360"/>
    </source>
</evidence>
<evidence type="ECO:0000256" key="5">
    <source>
        <dbReference type="ARBA" id="ARBA00022729"/>
    </source>
</evidence>
<keyword evidence="5 12" id="KW-0732">Signal</keyword>
<dbReference type="PROSITE" id="PS52016">
    <property type="entry name" value="TONB_DEPENDENT_REC_3"/>
    <property type="match status" value="1"/>
</dbReference>
<dbReference type="Pfam" id="PF00593">
    <property type="entry name" value="TonB_dep_Rec_b-barrel"/>
    <property type="match status" value="1"/>
</dbReference>
<evidence type="ECO:0000256" key="12">
    <source>
        <dbReference type="SAM" id="SignalP"/>
    </source>
</evidence>
<dbReference type="Proteomes" id="UP001497493">
    <property type="component" value="Chromosome"/>
</dbReference>
<keyword evidence="4 10" id="KW-0812">Transmembrane</keyword>
<dbReference type="CDD" id="cd01347">
    <property type="entry name" value="ligand_gated_channel"/>
    <property type="match status" value="1"/>
</dbReference>
<evidence type="ECO:0000256" key="7">
    <source>
        <dbReference type="ARBA" id="ARBA00023077"/>
    </source>
</evidence>
<feature type="domain" description="TonB-dependent receptor-like beta-barrel" evidence="13">
    <location>
        <begin position="213"/>
        <end position="593"/>
    </location>
</feature>
<dbReference type="InterPro" id="IPR036942">
    <property type="entry name" value="Beta-barrel_TonB_sf"/>
</dbReference>
<proteinExistence type="inferred from homology"/>
<evidence type="ECO:0000256" key="9">
    <source>
        <dbReference type="ARBA" id="ARBA00023237"/>
    </source>
</evidence>
<evidence type="ECO:0000256" key="4">
    <source>
        <dbReference type="ARBA" id="ARBA00022692"/>
    </source>
</evidence>
<keyword evidence="16" id="KW-1185">Reference proteome</keyword>
<evidence type="ECO:0000256" key="3">
    <source>
        <dbReference type="ARBA" id="ARBA00022452"/>
    </source>
</evidence>
<keyword evidence="9 10" id="KW-0998">Cell outer membrane</keyword>
<comment type="similarity">
    <text evidence="10 11">Belongs to the TonB-dependent receptor family.</text>
</comment>
<gene>
    <name evidence="15" type="ORF">MECH1_V1_2478</name>
</gene>
<dbReference type="InterPro" id="IPR039426">
    <property type="entry name" value="TonB-dep_rcpt-like"/>
</dbReference>
<feature type="chain" id="PRO_5045744536" evidence="12">
    <location>
        <begin position="23"/>
        <end position="619"/>
    </location>
</feature>
<dbReference type="EMBL" id="OZ026884">
    <property type="protein sequence ID" value="CAL1241254.1"/>
    <property type="molecule type" value="Genomic_DNA"/>
</dbReference>
<dbReference type="InterPro" id="IPR012910">
    <property type="entry name" value="Plug_dom"/>
</dbReference>
<dbReference type="InterPro" id="IPR037066">
    <property type="entry name" value="Plug_dom_sf"/>
</dbReference>
<dbReference type="RefSeq" id="WP_348757784.1">
    <property type="nucleotide sequence ID" value="NZ_OZ026884.1"/>
</dbReference>
<dbReference type="PANTHER" id="PTHR30069">
    <property type="entry name" value="TONB-DEPENDENT OUTER MEMBRANE RECEPTOR"/>
    <property type="match status" value="1"/>
</dbReference>
<evidence type="ECO:0000256" key="1">
    <source>
        <dbReference type="ARBA" id="ARBA00004571"/>
    </source>
</evidence>
<evidence type="ECO:0000313" key="16">
    <source>
        <dbReference type="Proteomes" id="UP001497493"/>
    </source>
</evidence>
<evidence type="ECO:0000259" key="14">
    <source>
        <dbReference type="Pfam" id="PF07715"/>
    </source>
</evidence>
<feature type="domain" description="TonB-dependent receptor plug" evidence="14">
    <location>
        <begin position="47"/>
        <end position="152"/>
    </location>
</feature>
<accession>A0ABM9NKV4</accession>
<keyword evidence="3 10" id="KW-1134">Transmembrane beta strand</keyword>
<keyword evidence="7 11" id="KW-0798">TonB box</keyword>
<keyword evidence="2 10" id="KW-0813">Transport</keyword>